<dbReference type="CDD" id="cd00090">
    <property type="entry name" value="HTH_ARSR"/>
    <property type="match status" value="1"/>
</dbReference>
<dbReference type="InterPro" id="IPR011991">
    <property type="entry name" value="ArsR-like_HTH"/>
</dbReference>
<accession>A0AAE7BEZ4</accession>
<dbReference type="SUPFAM" id="SSF46785">
    <property type="entry name" value="Winged helix' DNA-binding domain"/>
    <property type="match status" value="1"/>
</dbReference>
<sequence>MSNSKQLIRSCCEDVSYICDIEKKLPNEGELTQLSNIFKALNDPIRVKILFALLEYEICVGEMVNLLQIPQSHVSHQLRILRKYGIVEFTKDKKMSFYYIKNEYIKTLLILAQKGIKE</sequence>
<dbReference type="PRINTS" id="PR00778">
    <property type="entry name" value="HTHARSR"/>
</dbReference>
<evidence type="ECO:0000256" key="1">
    <source>
        <dbReference type="ARBA" id="ARBA00023015"/>
    </source>
</evidence>
<dbReference type="Pfam" id="PF01022">
    <property type="entry name" value="HTH_5"/>
    <property type="match status" value="1"/>
</dbReference>
<dbReference type="PROSITE" id="PS50987">
    <property type="entry name" value="HTH_ARSR_2"/>
    <property type="match status" value="1"/>
</dbReference>
<dbReference type="Gene3D" id="1.10.10.10">
    <property type="entry name" value="Winged helix-like DNA-binding domain superfamily/Winged helix DNA-binding domain"/>
    <property type="match status" value="1"/>
</dbReference>
<dbReference type="PANTHER" id="PTHR43132:SF6">
    <property type="entry name" value="HTH-TYPE TRANSCRIPTIONAL REPRESSOR CZRA"/>
    <property type="match status" value="1"/>
</dbReference>
<proteinExistence type="predicted"/>
<dbReference type="KEGG" id="adz:ADFLV_0449"/>
<dbReference type="InterPro" id="IPR036390">
    <property type="entry name" value="WH_DNA-bd_sf"/>
</dbReference>
<keyword evidence="3" id="KW-0804">Transcription</keyword>
<evidence type="ECO:0000313" key="6">
    <source>
        <dbReference type="Proteomes" id="UP000503313"/>
    </source>
</evidence>
<dbReference type="AlphaFoldDB" id="A0AAE7BEZ4"/>
<evidence type="ECO:0000313" key="5">
    <source>
        <dbReference type="EMBL" id="QKF76509.1"/>
    </source>
</evidence>
<name>A0AAE7BEZ4_9BACT</name>
<dbReference type="InterPro" id="IPR001845">
    <property type="entry name" value="HTH_ArsR_DNA-bd_dom"/>
</dbReference>
<evidence type="ECO:0000259" key="4">
    <source>
        <dbReference type="PROSITE" id="PS50987"/>
    </source>
</evidence>
<dbReference type="EMBL" id="CP053835">
    <property type="protein sequence ID" value="QKF76509.1"/>
    <property type="molecule type" value="Genomic_DNA"/>
</dbReference>
<feature type="domain" description="HTH arsR-type" evidence="4">
    <location>
        <begin position="26"/>
        <end position="118"/>
    </location>
</feature>
<dbReference type="Proteomes" id="UP000503313">
    <property type="component" value="Chromosome"/>
</dbReference>
<dbReference type="NCBIfam" id="NF033788">
    <property type="entry name" value="HTH_metalloreg"/>
    <property type="match status" value="1"/>
</dbReference>
<keyword evidence="6" id="KW-1185">Reference proteome</keyword>
<protein>
    <submittedName>
        <fullName evidence="5">Transcriptional regulator, ArsR family</fullName>
    </submittedName>
</protein>
<evidence type="ECO:0000256" key="2">
    <source>
        <dbReference type="ARBA" id="ARBA00023125"/>
    </source>
</evidence>
<dbReference type="GO" id="GO:0003677">
    <property type="term" value="F:DNA binding"/>
    <property type="evidence" value="ECO:0007669"/>
    <property type="project" value="UniProtKB-KW"/>
</dbReference>
<dbReference type="SMART" id="SM00418">
    <property type="entry name" value="HTH_ARSR"/>
    <property type="match status" value="1"/>
</dbReference>
<dbReference type="InterPro" id="IPR051011">
    <property type="entry name" value="Metal_resp_trans_reg"/>
</dbReference>
<dbReference type="GO" id="GO:0003700">
    <property type="term" value="F:DNA-binding transcription factor activity"/>
    <property type="evidence" value="ECO:0007669"/>
    <property type="project" value="InterPro"/>
</dbReference>
<keyword evidence="1" id="KW-0805">Transcription regulation</keyword>
<dbReference type="RefSeq" id="WP_129010370.1">
    <property type="nucleotide sequence ID" value="NZ_CP053835.1"/>
</dbReference>
<evidence type="ECO:0000256" key="3">
    <source>
        <dbReference type="ARBA" id="ARBA00023163"/>
    </source>
</evidence>
<dbReference type="InterPro" id="IPR036388">
    <property type="entry name" value="WH-like_DNA-bd_sf"/>
</dbReference>
<keyword evidence="2" id="KW-0238">DNA-binding</keyword>
<reference evidence="5 6" key="1">
    <citation type="submission" date="2020-05" db="EMBL/GenBank/DDBJ databases">
        <title>Complete genome sequencing of Campylobacter and Arcobacter type strains.</title>
        <authorList>
            <person name="Miller W.G."/>
            <person name="Yee E."/>
        </authorList>
    </citation>
    <scope>NUCLEOTIDE SEQUENCE [LARGE SCALE GENOMIC DNA]</scope>
    <source>
        <strain evidence="5 6">LMG 25694</strain>
    </source>
</reference>
<gene>
    <name evidence="5" type="ORF">ADFLV_0449</name>
</gene>
<organism evidence="5 6">
    <name type="scientific">Arcobacter defluvii</name>
    <dbReference type="NCBI Taxonomy" id="873191"/>
    <lineage>
        <taxon>Bacteria</taxon>
        <taxon>Pseudomonadati</taxon>
        <taxon>Campylobacterota</taxon>
        <taxon>Epsilonproteobacteria</taxon>
        <taxon>Campylobacterales</taxon>
        <taxon>Arcobacteraceae</taxon>
        <taxon>Arcobacter</taxon>
    </lineage>
</organism>
<dbReference type="PANTHER" id="PTHR43132">
    <property type="entry name" value="ARSENICAL RESISTANCE OPERON REPRESSOR ARSR-RELATED"/>
    <property type="match status" value="1"/>
</dbReference>